<dbReference type="Gene3D" id="3.40.50.720">
    <property type="entry name" value="NAD(P)-binding Rossmann-like Domain"/>
    <property type="match status" value="1"/>
</dbReference>
<feature type="domain" description="Ketoreductase" evidence="4">
    <location>
        <begin position="9"/>
        <end position="194"/>
    </location>
</feature>
<dbReference type="Pfam" id="PF00106">
    <property type="entry name" value="adh_short"/>
    <property type="match status" value="1"/>
</dbReference>
<dbReference type="InterPro" id="IPR020904">
    <property type="entry name" value="Sc_DH/Rdtase_CS"/>
</dbReference>
<name>A0ABP7E8J9_9ACTN</name>
<keyword evidence="6" id="KW-1185">Reference proteome</keyword>
<dbReference type="RefSeq" id="WP_344814021.1">
    <property type="nucleotide sequence ID" value="NZ_BAAAYX010000020.1"/>
</dbReference>
<dbReference type="InterPro" id="IPR036291">
    <property type="entry name" value="NAD(P)-bd_dom_sf"/>
</dbReference>
<comment type="similarity">
    <text evidence="1 3">Belongs to the short-chain dehydrogenases/reductases (SDR) family.</text>
</comment>
<evidence type="ECO:0000313" key="5">
    <source>
        <dbReference type="EMBL" id="GAA3715006.1"/>
    </source>
</evidence>
<dbReference type="PANTHER" id="PTHR44196">
    <property type="entry name" value="DEHYDROGENASE/REDUCTASE SDR FAMILY MEMBER 7B"/>
    <property type="match status" value="1"/>
</dbReference>
<evidence type="ECO:0000256" key="1">
    <source>
        <dbReference type="ARBA" id="ARBA00006484"/>
    </source>
</evidence>
<evidence type="ECO:0000256" key="3">
    <source>
        <dbReference type="RuleBase" id="RU000363"/>
    </source>
</evidence>
<sequence length="285" mass="30240">MIDYRFADGTALVTGAASGIGEALTHGLAARGSHLVLLDRAADRLSAVADDVRRQHPAVRVETVVADLSDHEATIELGARLAHDHPELTLVVNNAGVALAGSFTELSLDEFDWLMEINFRAVLTLTHALVPVLLRHPGSALVNVSSVFGLIAPPTQTAYVTSKFAVRGLTESLRAELLGRVGVTCVHPGGIDTRIAVDARVSEGADAGEVDRGLPVIASLLRIPASVAAERILEGVRRRRPRVLIGASARLPDLAARVAPGSYGRVLTLLLAAGRRRVSRPRVDR</sequence>
<dbReference type="EMBL" id="BAAAYX010000020">
    <property type="protein sequence ID" value="GAA3715006.1"/>
    <property type="molecule type" value="Genomic_DNA"/>
</dbReference>
<dbReference type="PRINTS" id="PR00081">
    <property type="entry name" value="GDHRDH"/>
</dbReference>
<dbReference type="PROSITE" id="PS00061">
    <property type="entry name" value="ADH_SHORT"/>
    <property type="match status" value="1"/>
</dbReference>
<dbReference type="InterPro" id="IPR057326">
    <property type="entry name" value="KR_dom"/>
</dbReference>
<dbReference type="InterPro" id="IPR002347">
    <property type="entry name" value="SDR_fam"/>
</dbReference>
<dbReference type="SUPFAM" id="SSF51735">
    <property type="entry name" value="NAD(P)-binding Rossmann-fold domains"/>
    <property type="match status" value="1"/>
</dbReference>
<evidence type="ECO:0000256" key="2">
    <source>
        <dbReference type="ARBA" id="ARBA00023002"/>
    </source>
</evidence>
<keyword evidence="2" id="KW-0560">Oxidoreductase</keyword>
<comment type="caution">
    <text evidence="5">The sequence shown here is derived from an EMBL/GenBank/DDBJ whole genome shotgun (WGS) entry which is preliminary data.</text>
</comment>
<dbReference type="SMART" id="SM00822">
    <property type="entry name" value="PKS_KR"/>
    <property type="match status" value="1"/>
</dbReference>
<evidence type="ECO:0000259" key="4">
    <source>
        <dbReference type="SMART" id="SM00822"/>
    </source>
</evidence>
<gene>
    <name evidence="5" type="ORF">GCM10022204_37870</name>
</gene>
<dbReference type="PRINTS" id="PR00080">
    <property type="entry name" value="SDRFAMILY"/>
</dbReference>
<protein>
    <submittedName>
        <fullName evidence="5">SDR family NAD(P)-dependent oxidoreductase</fullName>
    </submittedName>
</protein>
<dbReference type="Proteomes" id="UP001500051">
    <property type="component" value="Unassembled WGS sequence"/>
</dbReference>
<evidence type="ECO:0000313" key="6">
    <source>
        <dbReference type="Proteomes" id="UP001500051"/>
    </source>
</evidence>
<accession>A0ABP7E8J9</accession>
<proteinExistence type="inferred from homology"/>
<dbReference type="PANTHER" id="PTHR44196:SF1">
    <property type="entry name" value="DEHYDROGENASE_REDUCTASE SDR FAMILY MEMBER 7B"/>
    <property type="match status" value="1"/>
</dbReference>
<reference evidence="6" key="1">
    <citation type="journal article" date="2019" name="Int. J. Syst. Evol. Microbiol.">
        <title>The Global Catalogue of Microorganisms (GCM) 10K type strain sequencing project: providing services to taxonomists for standard genome sequencing and annotation.</title>
        <authorList>
            <consortium name="The Broad Institute Genomics Platform"/>
            <consortium name="The Broad Institute Genome Sequencing Center for Infectious Disease"/>
            <person name="Wu L."/>
            <person name="Ma J."/>
        </authorList>
    </citation>
    <scope>NUCLEOTIDE SEQUENCE [LARGE SCALE GENOMIC DNA]</scope>
    <source>
        <strain evidence="6">JCM 16548</strain>
    </source>
</reference>
<organism evidence="5 6">
    <name type="scientific">Microlunatus aurantiacus</name>
    <dbReference type="NCBI Taxonomy" id="446786"/>
    <lineage>
        <taxon>Bacteria</taxon>
        <taxon>Bacillati</taxon>
        <taxon>Actinomycetota</taxon>
        <taxon>Actinomycetes</taxon>
        <taxon>Propionibacteriales</taxon>
        <taxon>Propionibacteriaceae</taxon>
        <taxon>Microlunatus</taxon>
    </lineage>
</organism>